<dbReference type="InterPro" id="IPR050987">
    <property type="entry name" value="AtrR-like"/>
</dbReference>
<dbReference type="GO" id="GO:0006351">
    <property type="term" value="P:DNA-templated transcription"/>
    <property type="evidence" value="ECO:0007669"/>
    <property type="project" value="InterPro"/>
</dbReference>
<dbReference type="SMART" id="SM00906">
    <property type="entry name" value="Fungal_trans"/>
    <property type="match status" value="1"/>
</dbReference>
<sequence>MDVDSSEENDTPASEPKKPAVGRLADRLDEAVDLLQRLSTSTTGLHAENPTSPAGLNTSHTASSTTAPAFGFDSSPSLNHSGGQSSSTEQPVFEGDSSLTAQTAFATDMLENAVRNSSGKNVNLELSDAMSALRAILDPQRTHIDAHIMPHSDASQSLTASPDSVQTPLLPPVNLAMTILRKAKEDPRMEPPWFTSLEILSIDNLMSYLIKVYFPGGYSDADFIIVNTGLSFMLAPHIAMEADPGARVELSRYKALCDANIHNTLSRLSIYMPVTFENILALTFATSHAMENATSWISWTLSSTAIQMCQTLGYHKLQSMKMDPPVLRTQKIRIFWVLYGINKAVSLRLGRPSIVQDYDISVPIPGFGESHPSLINRIFQRGMKVSQVQGKIYEQLYSHSALNQPDHVRLQRANALADELKAATTPITAQNTRPEDLKKTNSTQLEMSESSNEMMRLTTMTLILRAVPVSGDSTGTLHPQCIAIARDTLEKHHECMPIMMKTMTMDLYIKWTLIFTPFVPFTVLFCHVIETSDESDLERLRVFVASLQSSTPLSDSSRRLQNLFQTLFNIAKYYLKSEPTTALNTPSSENEFDAYLRSLGMLPPATWNHDDHHGAEDYGAGPTDHSTALDMPQHSA</sequence>
<dbReference type="AlphaFoldDB" id="A0A9P5HIX6"/>
<evidence type="ECO:0000259" key="3">
    <source>
        <dbReference type="SMART" id="SM00906"/>
    </source>
</evidence>
<dbReference type="PANTHER" id="PTHR46910">
    <property type="entry name" value="TRANSCRIPTION FACTOR PDR1"/>
    <property type="match status" value="1"/>
</dbReference>
<evidence type="ECO:0000256" key="1">
    <source>
        <dbReference type="ARBA" id="ARBA00023242"/>
    </source>
</evidence>
<feature type="compositionally biased region" description="Polar residues" evidence="2">
    <location>
        <begin position="440"/>
        <end position="450"/>
    </location>
</feature>
<dbReference type="GO" id="GO:0008270">
    <property type="term" value="F:zinc ion binding"/>
    <property type="evidence" value="ECO:0007669"/>
    <property type="project" value="InterPro"/>
</dbReference>
<feature type="compositionally biased region" description="Polar residues" evidence="2">
    <location>
        <begin position="41"/>
        <end position="57"/>
    </location>
</feature>
<dbReference type="PANTHER" id="PTHR46910:SF5">
    <property type="entry name" value="ZN(II)2CYS6 TRANSCRIPTION FACTOR (EUROFUNG)"/>
    <property type="match status" value="1"/>
</dbReference>
<comment type="caution">
    <text evidence="4">The sequence shown here is derived from an EMBL/GenBank/DDBJ whole genome shotgun (WGS) entry which is preliminary data.</text>
</comment>
<dbReference type="Pfam" id="PF04082">
    <property type="entry name" value="Fungal_trans"/>
    <property type="match status" value="1"/>
</dbReference>
<dbReference type="InterPro" id="IPR007219">
    <property type="entry name" value="XnlR_reg_dom"/>
</dbReference>
<feature type="compositionally biased region" description="Polar residues" evidence="2">
    <location>
        <begin position="74"/>
        <end position="90"/>
    </location>
</feature>
<proteinExistence type="predicted"/>
<reference evidence="4" key="1">
    <citation type="submission" date="2020-03" db="EMBL/GenBank/DDBJ databases">
        <title>Draft Genome Sequence of Cylindrodendrum hubeiense.</title>
        <authorList>
            <person name="Buettner E."/>
            <person name="Kellner H."/>
        </authorList>
    </citation>
    <scope>NUCLEOTIDE SEQUENCE</scope>
    <source>
        <strain evidence="4">IHI 201604</strain>
    </source>
</reference>
<feature type="compositionally biased region" description="Low complexity" evidence="2">
    <location>
        <begin position="58"/>
        <end position="69"/>
    </location>
</feature>
<feature type="domain" description="Xylanolytic transcriptional activator regulatory" evidence="3">
    <location>
        <begin position="298"/>
        <end position="371"/>
    </location>
</feature>
<dbReference type="EMBL" id="JAANBB010000016">
    <property type="protein sequence ID" value="KAF7555898.1"/>
    <property type="molecule type" value="Genomic_DNA"/>
</dbReference>
<evidence type="ECO:0000313" key="5">
    <source>
        <dbReference type="Proteomes" id="UP000722485"/>
    </source>
</evidence>
<evidence type="ECO:0000313" key="4">
    <source>
        <dbReference type="EMBL" id="KAF7555898.1"/>
    </source>
</evidence>
<organism evidence="4 5">
    <name type="scientific">Cylindrodendrum hubeiense</name>
    <dbReference type="NCBI Taxonomy" id="595255"/>
    <lineage>
        <taxon>Eukaryota</taxon>
        <taxon>Fungi</taxon>
        <taxon>Dikarya</taxon>
        <taxon>Ascomycota</taxon>
        <taxon>Pezizomycotina</taxon>
        <taxon>Sordariomycetes</taxon>
        <taxon>Hypocreomycetidae</taxon>
        <taxon>Hypocreales</taxon>
        <taxon>Nectriaceae</taxon>
        <taxon>Cylindrodendrum</taxon>
    </lineage>
</organism>
<keyword evidence="5" id="KW-1185">Reference proteome</keyword>
<feature type="region of interest" description="Disordered" evidence="2">
    <location>
        <begin position="41"/>
        <end position="95"/>
    </location>
</feature>
<dbReference type="GO" id="GO:0003677">
    <property type="term" value="F:DNA binding"/>
    <property type="evidence" value="ECO:0007669"/>
    <property type="project" value="InterPro"/>
</dbReference>
<feature type="region of interest" description="Disordered" evidence="2">
    <location>
        <begin position="1"/>
        <end position="25"/>
    </location>
</feature>
<keyword evidence="1" id="KW-0539">Nucleus</keyword>
<dbReference type="OrthoDB" id="103819at2759"/>
<dbReference type="CDD" id="cd12148">
    <property type="entry name" value="fungal_TF_MHR"/>
    <property type="match status" value="1"/>
</dbReference>
<gene>
    <name evidence="4" type="ORF">G7Z17_g1776</name>
</gene>
<dbReference type="GO" id="GO:0003700">
    <property type="term" value="F:DNA-binding transcription factor activity"/>
    <property type="evidence" value="ECO:0007669"/>
    <property type="project" value="InterPro"/>
</dbReference>
<evidence type="ECO:0000256" key="2">
    <source>
        <dbReference type="SAM" id="MobiDB-lite"/>
    </source>
</evidence>
<accession>A0A9P5HIX6</accession>
<feature type="compositionally biased region" description="Acidic residues" evidence="2">
    <location>
        <begin position="1"/>
        <end position="10"/>
    </location>
</feature>
<protein>
    <recommendedName>
        <fullName evidence="3">Xylanolytic transcriptional activator regulatory domain-containing protein</fullName>
    </recommendedName>
</protein>
<feature type="region of interest" description="Disordered" evidence="2">
    <location>
        <begin position="610"/>
        <end position="636"/>
    </location>
</feature>
<name>A0A9P5HIX6_9HYPO</name>
<dbReference type="Proteomes" id="UP000722485">
    <property type="component" value="Unassembled WGS sequence"/>
</dbReference>
<feature type="region of interest" description="Disordered" evidence="2">
    <location>
        <begin position="429"/>
        <end position="450"/>
    </location>
</feature>